<dbReference type="GeneID" id="122131961"/>
<proteinExistence type="predicted"/>
<evidence type="ECO:0000256" key="1">
    <source>
        <dbReference type="SAM" id="MobiDB-lite"/>
    </source>
</evidence>
<keyword evidence="2" id="KW-1185">Reference proteome</keyword>
<feature type="compositionally biased region" description="Polar residues" evidence="1">
    <location>
        <begin position="151"/>
        <end position="164"/>
    </location>
</feature>
<feature type="region of interest" description="Disordered" evidence="1">
    <location>
        <begin position="113"/>
        <end position="214"/>
    </location>
</feature>
<reference evidence="3" key="1">
    <citation type="submission" date="2025-08" db="UniProtKB">
        <authorList>
            <consortium name="RefSeq"/>
        </authorList>
    </citation>
    <scope>IDENTIFICATION</scope>
</reference>
<dbReference type="Proteomes" id="UP000515152">
    <property type="component" value="Unplaced"/>
</dbReference>
<dbReference type="OrthoDB" id="441285at2759"/>
<gene>
    <name evidence="3" type="primary">LOC122131961</name>
</gene>
<accession>A0A8M1KJU1</accession>
<dbReference type="RefSeq" id="XP_042562618.1">
    <property type="nucleotide sequence ID" value="XM_042706684.1"/>
</dbReference>
<evidence type="ECO:0000313" key="2">
    <source>
        <dbReference type="Proteomes" id="UP000515152"/>
    </source>
</evidence>
<name>A0A8M1KJU1_CLUHA</name>
<evidence type="ECO:0000313" key="3">
    <source>
        <dbReference type="RefSeq" id="XP_042562618.1"/>
    </source>
</evidence>
<dbReference type="AlphaFoldDB" id="A0A8M1KJU1"/>
<dbReference type="KEGG" id="char:122131961"/>
<sequence length="252" mass="28401">MVFGRHARLPVDWIHGVTVQGDTHVTNGWVQHQHQLLGKVYRLAQKHSRQQQGRDKARYDRRARAPDLLPGERVLLRHFRRRAQGKLTPRWLPTPFVIVERVYPDGPVYLIKPEGREGPTKTAHRNNLRPCPVTFPQEPTVAVEPEPPLGRTTSQSGTGVNQRRTYWPLTFYGRRPVPPREPEPPAIPEDPLYGPDSPVQDAPASADPGLSGPRVAAALQGTKDLPLRRSTRSTQDFSLGLTDHSIAFTWTN</sequence>
<organism evidence="2 3">
    <name type="scientific">Clupea harengus</name>
    <name type="common">Atlantic herring</name>
    <dbReference type="NCBI Taxonomy" id="7950"/>
    <lineage>
        <taxon>Eukaryota</taxon>
        <taxon>Metazoa</taxon>
        <taxon>Chordata</taxon>
        <taxon>Craniata</taxon>
        <taxon>Vertebrata</taxon>
        <taxon>Euteleostomi</taxon>
        <taxon>Actinopterygii</taxon>
        <taxon>Neopterygii</taxon>
        <taxon>Teleostei</taxon>
        <taxon>Clupei</taxon>
        <taxon>Clupeiformes</taxon>
        <taxon>Clupeoidei</taxon>
        <taxon>Clupeidae</taxon>
        <taxon>Clupea</taxon>
    </lineage>
</organism>
<protein>
    <submittedName>
        <fullName evidence="3">Uncharacterized protein LOC122131961</fullName>
    </submittedName>
</protein>